<evidence type="ECO:0000256" key="6">
    <source>
        <dbReference type="ARBA" id="ARBA00023136"/>
    </source>
</evidence>
<name>A0A1B0RRE2_9FLOR</name>
<keyword evidence="6 7" id="KW-0472">Membrane</keyword>
<keyword evidence="7" id="KW-0150">Chloroplast</keyword>
<dbReference type="Pfam" id="PF16166">
    <property type="entry name" value="TIC20"/>
    <property type="match status" value="1"/>
</dbReference>
<comment type="similarity">
    <text evidence="2 7">Belongs to the Tic20 family.</text>
</comment>
<dbReference type="PANTHER" id="PTHR33510">
    <property type="entry name" value="PROTEIN TIC 20-II, CHLOROPLASTIC"/>
    <property type="match status" value="1"/>
</dbReference>
<reference evidence="8" key="1">
    <citation type="journal article" date="2016" name="Bot. Marina">
        <title>Genomic and phylogenetic analysis of Ceramium cimbricum (Ceramiales, Rhodophyta) from the Atlantic and Pacific Oceans supports the naming of a new invasive Pacific entity Ceramium sungminbooi sp. nov.</title>
        <authorList>
            <person name="Hughey J.R."/>
            <person name="Boo G.H."/>
        </authorList>
    </citation>
    <scope>NUCLEOTIDE SEQUENCE</scope>
</reference>
<dbReference type="GeneID" id="29077970"/>
<keyword evidence="7 8" id="KW-0934">Plastid</keyword>
<feature type="transmembrane region" description="Helical" evidence="7">
    <location>
        <begin position="181"/>
        <end position="202"/>
    </location>
</feature>
<feature type="transmembrane region" description="Helical" evidence="7">
    <location>
        <begin position="32"/>
        <end position="57"/>
    </location>
</feature>
<evidence type="ECO:0000256" key="4">
    <source>
        <dbReference type="ARBA" id="ARBA00022692"/>
    </source>
</evidence>
<feature type="transmembrane region" description="Helical" evidence="7">
    <location>
        <begin position="147"/>
        <end position="169"/>
    </location>
</feature>
<comment type="subcellular location">
    <subcellularLocation>
        <location evidence="1 7">Plastid</location>
        <location evidence="1 7">Chloroplast membrane</location>
        <topology evidence="1 7">Multi-pass membrane protein</topology>
    </subcellularLocation>
</comment>
<dbReference type="EMBL" id="KR814486">
    <property type="protein sequence ID" value="ALN11778.1"/>
    <property type="molecule type" value="Genomic_DNA"/>
</dbReference>
<evidence type="ECO:0000313" key="8">
    <source>
        <dbReference type="EMBL" id="AKU47331.1"/>
    </source>
</evidence>
<protein>
    <recommendedName>
        <fullName evidence="3 7">Tic20 family protein Ycf60</fullName>
    </recommendedName>
</protein>
<proteinExistence type="inferred from homology"/>
<evidence type="ECO:0000256" key="7">
    <source>
        <dbReference type="RuleBase" id="RU367003"/>
    </source>
</evidence>
<dbReference type="GO" id="GO:0031969">
    <property type="term" value="C:chloroplast membrane"/>
    <property type="evidence" value="ECO:0007669"/>
    <property type="project" value="UniProtKB-SubCell"/>
</dbReference>
<organism evidence="8">
    <name type="scientific">Campylaephora sungminbooi</name>
    <dbReference type="NCBI Taxonomy" id="1896769"/>
    <lineage>
        <taxon>Eukaryota</taxon>
        <taxon>Rhodophyta</taxon>
        <taxon>Florideophyceae</taxon>
        <taxon>Rhodymeniophycidae</taxon>
        <taxon>Ceramiales</taxon>
        <taxon>Ceramiaceae</taxon>
        <taxon>Campylaephora</taxon>
    </lineage>
</organism>
<keyword evidence="4 7" id="KW-0812">Transmembrane</keyword>
<evidence type="ECO:0000256" key="1">
    <source>
        <dbReference type="ARBA" id="ARBA00004508"/>
    </source>
</evidence>
<dbReference type="PANTHER" id="PTHR33510:SF5">
    <property type="entry name" value="PROTEIN TIC 20-II, CHLOROPLASTIC"/>
    <property type="match status" value="1"/>
</dbReference>
<evidence type="ECO:0000256" key="2">
    <source>
        <dbReference type="ARBA" id="ARBA00009596"/>
    </source>
</evidence>
<feature type="transmembrane region" description="Helical" evidence="7">
    <location>
        <begin position="7"/>
        <end position="26"/>
    </location>
</feature>
<dbReference type="EMBL" id="KR025491">
    <property type="protein sequence ID" value="AKU47331.1"/>
    <property type="molecule type" value="Genomic_DNA"/>
</dbReference>
<evidence type="ECO:0000256" key="3">
    <source>
        <dbReference type="ARBA" id="ARBA00017412"/>
    </source>
</evidence>
<geneLocation type="plastid" evidence="8"/>
<feature type="transmembrane region" description="Helical" evidence="7">
    <location>
        <begin position="110"/>
        <end position="135"/>
    </location>
</feature>
<dbReference type="InterPro" id="IPR005691">
    <property type="entry name" value="Tic20"/>
</dbReference>
<evidence type="ECO:0000256" key="5">
    <source>
        <dbReference type="ARBA" id="ARBA00022989"/>
    </source>
</evidence>
<sequence length="227" mass="26466">MCITYIIIYYLYILIFQNFLIILTMHTNLPSWILGGISILLTLSVIMLIYQVYLFIVKVSSNHKNNITVLDRFSSILPYWLPLLEGLQNFGQQILPDYPFSLMSIYKKTLMPIVIFYVTHPALAFIIFFVLYYLFVRAKSPIPDRPFIRFNVLQAILLFLINSLLGATFRALPIEFRMSLYGLMLCNTLFWFVLSTIFYSVIKSIEGKYARIPVISQAVRIQIDNQS</sequence>
<dbReference type="AlphaFoldDB" id="A0A1B0RRE2"/>
<accession>A0A1B0RRE2</accession>
<dbReference type="RefSeq" id="YP_009300412.1">
    <property type="nucleotide sequence ID" value="NC_031211.1"/>
</dbReference>
<keyword evidence="5 7" id="KW-1133">Transmembrane helix</keyword>
<gene>
    <name evidence="8" type="primary">ycf60</name>
</gene>